<keyword evidence="1" id="KW-0472">Membrane</keyword>
<accession>A0A139H5P2</accession>
<reference evidence="2 3" key="1">
    <citation type="submission" date="2015-07" db="EMBL/GenBank/DDBJ databases">
        <title>Comparative genomics of the Sigatoka disease complex on banana suggests a link between parallel evolutionary changes in Pseudocercospora fijiensis and Pseudocercospora eumusae and increased virulence on the banana host.</title>
        <authorList>
            <person name="Chang T.-C."/>
            <person name="Salvucci A."/>
            <person name="Crous P.W."/>
            <person name="Stergiopoulos I."/>
        </authorList>
    </citation>
    <scope>NUCLEOTIDE SEQUENCE [LARGE SCALE GENOMIC DNA]</scope>
    <source>
        <strain evidence="2 3">CBS 114824</strain>
    </source>
</reference>
<keyword evidence="3" id="KW-1185">Reference proteome</keyword>
<protein>
    <submittedName>
        <fullName evidence="2">Uncharacterized protein</fullName>
    </submittedName>
</protein>
<comment type="caution">
    <text evidence="2">The sequence shown here is derived from an EMBL/GenBank/DDBJ whole genome shotgun (WGS) entry which is preliminary data.</text>
</comment>
<dbReference type="EMBL" id="LFZN01000136">
    <property type="protein sequence ID" value="KXS97688.1"/>
    <property type="molecule type" value="Genomic_DNA"/>
</dbReference>
<evidence type="ECO:0000313" key="3">
    <source>
        <dbReference type="Proteomes" id="UP000070133"/>
    </source>
</evidence>
<dbReference type="AlphaFoldDB" id="A0A139H5P2"/>
<feature type="transmembrane region" description="Helical" evidence="1">
    <location>
        <begin position="98"/>
        <end position="117"/>
    </location>
</feature>
<sequence length="145" mass="15743">MGSGHRIGLGLTVSSTGLYPWLLVVLHNIHGEVFLAETGFLATLSNSRNCQAAASEGQRDHYIYGASALDDFATLEWHHYQVPVVGGRSCMVADTAPAMLLLMSFEVATFKVILVLARPTLFLRKVYSPTNSPQALMQPLGVRAL</sequence>
<gene>
    <name evidence="2" type="ORF">AC578_1485</name>
</gene>
<organism evidence="2 3">
    <name type="scientific">Pseudocercospora eumusae</name>
    <dbReference type="NCBI Taxonomy" id="321146"/>
    <lineage>
        <taxon>Eukaryota</taxon>
        <taxon>Fungi</taxon>
        <taxon>Dikarya</taxon>
        <taxon>Ascomycota</taxon>
        <taxon>Pezizomycotina</taxon>
        <taxon>Dothideomycetes</taxon>
        <taxon>Dothideomycetidae</taxon>
        <taxon>Mycosphaerellales</taxon>
        <taxon>Mycosphaerellaceae</taxon>
        <taxon>Pseudocercospora</taxon>
    </lineage>
</organism>
<evidence type="ECO:0000313" key="2">
    <source>
        <dbReference type="EMBL" id="KXS97688.1"/>
    </source>
</evidence>
<keyword evidence="1" id="KW-1133">Transmembrane helix</keyword>
<name>A0A139H5P2_9PEZI</name>
<dbReference type="Proteomes" id="UP000070133">
    <property type="component" value="Unassembled WGS sequence"/>
</dbReference>
<keyword evidence="1" id="KW-0812">Transmembrane</keyword>
<evidence type="ECO:0000256" key="1">
    <source>
        <dbReference type="SAM" id="Phobius"/>
    </source>
</evidence>
<proteinExistence type="predicted"/>